<evidence type="ECO:0000256" key="5">
    <source>
        <dbReference type="ARBA" id="ARBA00022989"/>
    </source>
</evidence>
<feature type="chain" id="PRO_5026986442" evidence="9">
    <location>
        <begin position="23"/>
        <end position="147"/>
    </location>
</feature>
<dbReference type="GO" id="GO:0098552">
    <property type="term" value="C:side of membrane"/>
    <property type="evidence" value="ECO:0007669"/>
    <property type="project" value="UniProtKB-KW"/>
</dbReference>
<dbReference type="Proteomes" id="UP000504634">
    <property type="component" value="Unplaced"/>
</dbReference>
<gene>
    <name evidence="11" type="primary">LOC115631542</name>
</gene>
<feature type="signal peptide" evidence="9">
    <location>
        <begin position="1"/>
        <end position="22"/>
    </location>
</feature>
<reference evidence="11" key="1">
    <citation type="submission" date="2025-08" db="UniProtKB">
        <authorList>
            <consortium name="RefSeq"/>
        </authorList>
    </citation>
    <scope>IDENTIFICATION</scope>
    <source>
        <strain evidence="11">11010-0011.00</strain>
        <tissue evidence="11">Whole body</tissue>
    </source>
</reference>
<dbReference type="Pfam" id="PF17064">
    <property type="entry name" value="QVR"/>
    <property type="match status" value="1"/>
</dbReference>
<sequence>MSAFAYAVLFALIVNLFLSATALRCHQCNSHDNDDCSHLIVNTPRGQRDNQFLLNCDPKGSAQPFCRKTVLKFEVNDEHRIERSCGWIEEKTQNVCFTADSEGFKQTICTCAEEGCNGAPTQLNGPRLWYSLSATAFSLVMAGVLRH</sequence>
<proteinExistence type="predicted"/>
<keyword evidence="3" id="KW-0812">Transmembrane</keyword>
<dbReference type="OrthoDB" id="6420171at2759"/>
<dbReference type="InterPro" id="IPR050975">
    <property type="entry name" value="Sleep_regulator"/>
</dbReference>
<keyword evidence="2" id="KW-0336">GPI-anchor</keyword>
<comment type="subcellular location">
    <subcellularLocation>
        <location evidence="1">Membrane</location>
        <topology evidence="1">Lipid-anchor</topology>
        <topology evidence="1">GPI-anchor</topology>
    </subcellularLocation>
</comment>
<keyword evidence="8" id="KW-0449">Lipoprotein</keyword>
<evidence type="ECO:0000256" key="8">
    <source>
        <dbReference type="ARBA" id="ARBA00023288"/>
    </source>
</evidence>
<evidence type="ECO:0000256" key="7">
    <source>
        <dbReference type="ARBA" id="ARBA00023180"/>
    </source>
</evidence>
<evidence type="ECO:0000256" key="6">
    <source>
        <dbReference type="ARBA" id="ARBA00023136"/>
    </source>
</evidence>
<dbReference type="AlphaFoldDB" id="A0A6J2UAI7"/>
<evidence type="ECO:0000256" key="2">
    <source>
        <dbReference type="ARBA" id="ARBA00022622"/>
    </source>
</evidence>
<dbReference type="InterPro" id="IPR045860">
    <property type="entry name" value="Snake_toxin-like_sf"/>
</dbReference>
<keyword evidence="7" id="KW-0325">Glycoprotein</keyword>
<dbReference type="InterPro" id="IPR031424">
    <property type="entry name" value="QVR-like"/>
</dbReference>
<keyword evidence="6" id="KW-0472">Membrane</keyword>
<keyword evidence="5" id="KW-1133">Transmembrane helix</keyword>
<accession>A0A6J2UAI7</accession>
<dbReference type="GeneID" id="115631542"/>
<keyword evidence="4 9" id="KW-0732">Signal</keyword>
<protein>
    <submittedName>
        <fullName evidence="11">Uncharacterized protein LOC115631542</fullName>
    </submittedName>
</protein>
<name>A0A6J2UAI7_DROLE</name>
<dbReference type="GO" id="GO:0032222">
    <property type="term" value="P:regulation of synaptic transmission, cholinergic"/>
    <property type="evidence" value="ECO:0007669"/>
    <property type="project" value="InterPro"/>
</dbReference>
<evidence type="ECO:0000256" key="9">
    <source>
        <dbReference type="SAM" id="SignalP"/>
    </source>
</evidence>
<dbReference type="PANTHER" id="PTHR33562:SF23">
    <property type="entry name" value="PROTEIN QUIVER"/>
    <property type="match status" value="1"/>
</dbReference>
<keyword evidence="10" id="KW-1185">Reference proteome</keyword>
<evidence type="ECO:0000313" key="10">
    <source>
        <dbReference type="Proteomes" id="UP000504634"/>
    </source>
</evidence>
<evidence type="ECO:0000313" key="11">
    <source>
        <dbReference type="RefSeq" id="XP_030384177.1"/>
    </source>
</evidence>
<dbReference type="RefSeq" id="XP_030384177.1">
    <property type="nucleotide sequence ID" value="XM_030528317.1"/>
</dbReference>
<evidence type="ECO:0000256" key="3">
    <source>
        <dbReference type="ARBA" id="ARBA00022692"/>
    </source>
</evidence>
<organism evidence="10 11">
    <name type="scientific">Drosophila lebanonensis</name>
    <name type="common">Fruit fly</name>
    <name type="synonym">Scaptodrosophila lebanonensis</name>
    <dbReference type="NCBI Taxonomy" id="7225"/>
    <lineage>
        <taxon>Eukaryota</taxon>
        <taxon>Metazoa</taxon>
        <taxon>Ecdysozoa</taxon>
        <taxon>Arthropoda</taxon>
        <taxon>Hexapoda</taxon>
        <taxon>Insecta</taxon>
        <taxon>Pterygota</taxon>
        <taxon>Neoptera</taxon>
        <taxon>Endopterygota</taxon>
        <taxon>Diptera</taxon>
        <taxon>Brachycera</taxon>
        <taxon>Muscomorpha</taxon>
        <taxon>Ephydroidea</taxon>
        <taxon>Drosophilidae</taxon>
        <taxon>Scaptodrosophila</taxon>
    </lineage>
</organism>
<dbReference type="SUPFAM" id="SSF57302">
    <property type="entry name" value="Snake toxin-like"/>
    <property type="match status" value="1"/>
</dbReference>
<evidence type="ECO:0000256" key="4">
    <source>
        <dbReference type="ARBA" id="ARBA00022729"/>
    </source>
</evidence>
<dbReference type="GO" id="GO:0030431">
    <property type="term" value="P:sleep"/>
    <property type="evidence" value="ECO:0007669"/>
    <property type="project" value="InterPro"/>
</dbReference>
<evidence type="ECO:0000256" key="1">
    <source>
        <dbReference type="ARBA" id="ARBA00004589"/>
    </source>
</evidence>
<dbReference type="PANTHER" id="PTHR33562">
    <property type="entry name" value="ATILLA, ISOFORM B-RELATED-RELATED"/>
    <property type="match status" value="1"/>
</dbReference>